<dbReference type="EMBL" id="JBJLSN010000112">
    <property type="protein sequence ID" value="MFL7905949.1"/>
    <property type="molecule type" value="Genomic_DNA"/>
</dbReference>
<evidence type="ECO:0008006" key="6">
    <source>
        <dbReference type="Google" id="ProtNLM"/>
    </source>
</evidence>
<dbReference type="PROSITE" id="PS51257">
    <property type="entry name" value="PROKAR_LIPOPROTEIN"/>
    <property type="match status" value="1"/>
</dbReference>
<protein>
    <recommendedName>
        <fullName evidence="6">PRC-barrel domain-containing protein</fullName>
    </recommendedName>
</protein>
<geneLocation type="plasmid" evidence="3">
    <name>p25unnamed</name>
</geneLocation>
<evidence type="ECO:0000313" key="4">
    <source>
        <dbReference type="Proteomes" id="UP000236268"/>
    </source>
</evidence>
<reference evidence="2 5" key="2">
    <citation type="submission" date="2024-11" db="EMBL/GenBank/DDBJ databases">
        <title>Draft genome sequences of two bacteria associated to sugarcane roots in Colombia.</title>
        <authorList>
            <person name="Pardo-Diaz S."/>
            <person name="Masmela-Mendoza J."/>
            <person name="Delgadillo-Duran P."/>
            <person name="Bautista E.J."/>
            <person name="Rojas-Tapias D.F."/>
        </authorList>
    </citation>
    <scope>NUCLEOTIDE SEQUENCE [LARGE SCALE GENOMIC DNA]</scope>
    <source>
        <strain evidence="2 5">Ap18</strain>
    </source>
</reference>
<keyword evidence="1" id="KW-0732">Signal</keyword>
<feature type="chain" id="PRO_5014469245" description="PRC-barrel domain-containing protein" evidence="1">
    <location>
        <begin position="25"/>
        <end position="147"/>
    </location>
</feature>
<comment type="caution">
    <text evidence="3">The sequence shown here is derived from an EMBL/GenBank/DDBJ whole genome shotgun (WGS) entry which is preliminary data.</text>
</comment>
<keyword evidence="5" id="KW-1185">Reference proteome</keyword>
<dbReference type="AlphaFoldDB" id="A0A2K1FT74"/>
<gene>
    <name evidence="2" type="ORF">ACJ41P_32840</name>
    <name evidence="3" type="ORF">C1S70_27225</name>
</gene>
<evidence type="ECO:0000313" key="3">
    <source>
        <dbReference type="EMBL" id="PNQ95733.1"/>
    </source>
</evidence>
<proteinExistence type="predicted"/>
<dbReference type="InterPro" id="IPR011033">
    <property type="entry name" value="PRC_barrel-like_sf"/>
</dbReference>
<dbReference type="SUPFAM" id="SSF50346">
    <property type="entry name" value="PRC-barrel domain"/>
    <property type="match status" value="1"/>
</dbReference>
<keyword evidence="3" id="KW-0614">Plasmid</keyword>
<dbReference type="RefSeq" id="WP_081863079.1">
    <property type="nucleotide sequence ID" value="NZ_CP007794.1"/>
</dbReference>
<reference evidence="3 4" key="1">
    <citation type="submission" date="2018-01" db="EMBL/GenBank/DDBJ databases">
        <title>Whole genome sequence of Azospirillum brasilense REC3 isolated from strawberry roots.</title>
        <authorList>
            <person name="Fontana C.A."/>
            <person name="Salazar S.M."/>
            <person name="Bassi D."/>
            <person name="Puglisi E."/>
            <person name="Lovaisa N.C."/>
            <person name="Toffoli L.M."/>
            <person name="Pedraza R."/>
            <person name="Cocconcelli P.S."/>
        </authorList>
    </citation>
    <scope>NUCLEOTIDE SEQUENCE [LARGE SCALE GENOMIC DNA]</scope>
    <source>
        <strain evidence="3 4">REC3</strain>
        <plasmid evidence="3">p25unnamed</plasmid>
    </source>
</reference>
<feature type="signal peptide" evidence="1">
    <location>
        <begin position="1"/>
        <end position="24"/>
    </location>
</feature>
<dbReference type="EMBL" id="POWG01000042">
    <property type="protein sequence ID" value="PNQ95733.1"/>
    <property type="molecule type" value="Genomic_DNA"/>
</dbReference>
<dbReference type="OrthoDB" id="7306603at2"/>
<dbReference type="Proteomes" id="UP000236268">
    <property type="component" value="Unassembled WGS sequence"/>
</dbReference>
<evidence type="ECO:0000313" key="5">
    <source>
        <dbReference type="Proteomes" id="UP001628281"/>
    </source>
</evidence>
<accession>A0A2K1FT74</accession>
<organism evidence="3 4">
    <name type="scientific">Azospirillum argentinense</name>
    <dbReference type="NCBI Taxonomy" id="2970906"/>
    <lineage>
        <taxon>Bacteria</taxon>
        <taxon>Pseudomonadati</taxon>
        <taxon>Pseudomonadota</taxon>
        <taxon>Alphaproteobacteria</taxon>
        <taxon>Rhodospirillales</taxon>
        <taxon>Azospirillaceae</taxon>
        <taxon>Azospirillum</taxon>
    </lineage>
</organism>
<evidence type="ECO:0000313" key="2">
    <source>
        <dbReference type="EMBL" id="MFL7905949.1"/>
    </source>
</evidence>
<name>A0A2K1FT74_9PROT</name>
<evidence type="ECO:0000256" key="1">
    <source>
        <dbReference type="SAM" id="SignalP"/>
    </source>
</evidence>
<sequence>MRTPILPLPILPLLCATVLMTASACPQHEDRRYAAAEPMPAAPTLVGLVVLSEDGTRRVGVVHDVVVGTDSQPVEIVVASGHPAVPKAHLVAVSPANTRYAPEQAAVILVDLTPEQFAALPPRTVEDRMISMRLPGPTNWSGVTSPR</sequence>
<dbReference type="Gene3D" id="2.30.30.240">
    <property type="entry name" value="PRC-barrel domain"/>
    <property type="match status" value="1"/>
</dbReference>
<dbReference type="Proteomes" id="UP001628281">
    <property type="component" value="Unassembled WGS sequence"/>
</dbReference>